<keyword evidence="3" id="KW-1185">Reference proteome</keyword>
<dbReference type="Proteomes" id="UP001500888">
    <property type="component" value="Unassembled WGS sequence"/>
</dbReference>
<name>A0ABP7HGU2_9ACTN</name>
<comment type="caution">
    <text evidence="2">The sequence shown here is derived from an EMBL/GenBank/DDBJ whole genome shotgun (WGS) entry which is preliminary data.</text>
</comment>
<reference evidence="3" key="1">
    <citation type="journal article" date="2019" name="Int. J. Syst. Evol. Microbiol.">
        <title>The Global Catalogue of Microorganisms (GCM) 10K type strain sequencing project: providing services to taxonomists for standard genome sequencing and annotation.</title>
        <authorList>
            <consortium name="The Broad Institute Genomics Platform"/>
            <consortium name="The Broad Institute Genome Sequencing Center for Infectious Disease"/>
            <person name="Wu L."/>
            <person name="Ma J."/>
        </authorList>
    </citation>
    <scope>NUCLEOTIDE SEQUENCE [LARGE SCALE GENOMIC DNA]</scope>
    <source>
        <strain evidence="3">JCM 16908</strain>
    </source>
</reference>
<protein>
    <submittedName>
        <fullName evidence="2">Uncharacterized protein</fullName>
    </submittedName>
</protein>
<feature type="region of interest" description="Disordered" evidence="1">
    <location>
        <begin position="1"/>
        <end position="20"/>
    </location>
</feature>
<evidence type="ECO:0000313" key="2">
    <source>
        <dbReference type="EMBL" id="GAA3788634.1"/>
    </source>
</evidence>
<sequence length="117" mass="12224">MRNPPAADTRRERPHAAAPAVPVTVVSASMRPPWEIGARPGVTRMRTCPESDFILPVRSASGGIDGRCDGLSGVEGLPQHPPTGMGVTAANVILIGFPGGHHLDFAALTTLKRTAQP</sequence>
<gene>
    <name evidence="2" type="ORF">GCM10022226_04120</name>
</gene>
<dbReference type="EMBL" id="BAAAZR010000001">
    <property type="protein sequence ID" value="GAA3788634.1"/>
    <property type="molecule type" value="Genomic_DNA"/>
</dbReference>
<proteinExistence type="predicted"/>
<evidence type="ECO:0000256" key="1">
    <source>
        <dbReference type="SAM" id="MobiDB-lite"/>
    </source>
</evidence>
<evidence type="ECO:0000313" key="3">
    <source>
        <dbReference type="Proteomes" id="UP001500888"/>
    </source>
</evidence>
<accession>A0ABP7HGU2</accession>
<organism evidence="2 3">
    <name type="scientific">Sphaerisporangium flaviroseum</name>
    <dbReference type="NCBI Taxonomy" id="509199"/>
    <lineage>
        <taxon>Bacteria</taxon>
        <taxon>Bacillati</taxon>
        <taxon>Actinomycetota</taxon>
        <taxon>Actinomycetes</taxon>
        <taxon>Streptosporangiales</taxon>
        <taxon>Streptosporangiaceae</taxon>
        <taxon>Sphaerisporangium</taxon>
    </lineage>
</organism>